<evidence type="ECO:0000313" key="4">
    <source>
        <dbReference type="Proteomes" id="UP001652700"/>
    </source>
</evidence>
<dbReference type="EnsemblMetazoa" id="XM_050652734.1">
    <property type="protein sequence ID" value="XP_050508691.1"/>
    <property type="gene ID" value="LOC114338418"/>
</dbReference>
<reference evidence="3" key="1">
    <citation type="submission" date="2025-05" db="UniProtKB">
        <authorList>
            <consortium name="EnsemblMetazoa"/>
        </authorList>
    </citation>
    <scope>IDENTIFICATION</scope>
</reference>
<dbReference type="RefSeq" id="XP_050508691.1">
    <property type="nucleotide sequence ID" value="XM_050652734.1"/>
</dbReference>
<dbReference type="InterPro" id="IPR049945">
    <property type="entry name" value="AAA_22"/>
</dbReference>
<dbReference type="EnsemblMetazoa" id="XM_050652733.1">
    <property type="protein sequence ID" value="XP_050508690.1"/>
    <property type="gene ID" value="LOC114338418"/>
</dbReference>
<dbReference type="GeneID" id="114338418"/>
<sequence length="958" mass="112065">MVMGSVKAQNPSQGLPYEKALHTLFALSAFKSYTNWKISNEVKSAGKFDDLGFESDEKCMWLQAKVQSGIKCTKDFMTVNPNKSDFSIAKYFLSSLTFKKSCKRTRNSLILCTAAEMKAADIMDEFGPKTKSIADDNLQKIFGPGTKKYKLKNQEDIADKLLKIIKQFQGSISIEETDKEKKEWKNLEINKEDIKLFICFFVVVKINLASIETLIKSKLSELNNCLKFKPSNYEYVKHHVEKWYYLKINKFVHMTEDYLMYILCGENNQIFLHRFVNLEIYFQKKTLYQFDSNIICVQPHDNIAMHLLKIFRSIQIAKGLYLEENTLCLMQKMENTLHKMKYIMQYEVICDMINTFRCCDKIKYLIVSFLSLSQDQAVKLLKEISEYMASRKNSNKKVFIIIKEHQFEMSEIPIQIFKDEIYFNSLDTETKQHIYAKKIQFQGEIVTFNNLITKNINTELNEYENEIDECLKEIIFSEDSYSIGSNMQAQSKREEVYVKRRLMANSGEFTEIEFFEKIEKKIVVVTGPPGAGKTTLLKQLVSLKKDQDSKFQKKVNSKLTWIINVDLKKSREFFRTDIKKTINNLLCHNENITPDSSYFEGKLIESIDKILIIDGIDEDCSEDIEELLKLLADLNSLQALNISLVIMGARDYDFILNRLRDLHGCELVTISPFSPYEQSFFLKKYLKQLLLGENTNNDLFKKITNFAPAFKDICSTPLSLEMVSKIFKNKISKGDSIGSFSKAFDNVTNIYDFYNRYLQVIKDEFLQDDKRFRIVFDRYYIESLKKFAAKNLFSNFPDLLGLLNVDANFEISEDILIIGLLKKSDEGYAFVHKTFEEYFAAELLWDRLYKQKHNHDLLLKVLDKVFLGGLYGLYFKFTYRGVLDFFEKILEINQNHISEVSIEYNSALTKVNWEKDISHLCDYNYFFIVKLILDNYTKSHDILKLNLFSVRLYHSFCI</sequence>
<keyword evidence="4" id="KW-1185">Reference proteome</keyword>
<evidence type="ECO:0000256" key="1">
    <source>
        <dbReference type="SAM" id="Coils"/>
    </source>
</evidence>
<dbReference type="InterPro" id="IPR007111">
    <property type="entry name" value="NACHT_NTPase"/>
</dbReference>
<protein>
    <recommendedName>
        <fullName evidence="2">NACHT domain-containing protein</fullName>
    </recommendedName>
</protein>
<dbReference type="Pfam" id="PF13401">
    <property type="entry name" value="AAA_22"/>
    <property type="match status" value="1"/>
</dbReference>
<dbReference type="Gene3D" id="3.40.50.300">
    <property type="entry name" value="P-loop containing nucleotide triphosphate hydrolases"/>
    <property type="match status" value="1"/>
</dbReference>
<evidence type="ECO:0000313" key="3">
    <source>
        <dbReference type="EnsemblMetazoa" id="XP_050508690.1"/>
    </source>
</evidence>
<dbReference type="PANTHER" id="PTHR46844:SF1">
    <property type="entry name" value="SLR5058 PROTEIN"/>
    <property type="match status" value="1"/>
</dbReference>
<name>A0ABM5KES3_DIAVI</name>
<organism evidence="3 4">
    <name type="scientific">Diabrotica virgifera virgifera</name>
    <name type="common">western corn rootworm</name>
    <dbReference type="NCBI Taxonomy" id="50390"/>
    <lineage>
        <taxon>Eukaryota</taxon>
        <taxon>Metazoa</taxon>
        <taxon>Ecdysozoa</taxon>
        <taxon>Arthropoda</taxon>
        <taxon>Hexapoda</taxon>
        <taxon>Insecta</taxon>
        <taxon>Pterygota</taxon>
        <taxon>Neoptera</taxon>
        <taxon>Endopterygota</taxon>
        <taxon>Coleoptera</taxon>
        <taxon>Polyphaga</taxon>
        <taxon>Cucujiformia</taxon>
        <taxon>Chrysomeloidea</taxon>
        <taxon>Chrysomelidae</taxon>
        <taxon>Galerucinae</taxon>
        <taxon>Diabroticina</taxon>
        <taxon>Diabroticites</taxon>
        <taxon>Diabrotica</taxon>
    </lineage>
</organism>
<feature type="coiled-coil region" evidence="1">
    <location>
        <begin position="453"/>
        <end position="480"/>
    </location>
</feature>
<dbReference type="Proteomes" id="UP001652700">
    <property type="component" value="Unplaced"/>
</dbReference>
<proteinExistence type="predicted"/>
<dbReference type="PROSITE" id="PS50837">
    <property type="entry name" value="NACHT"/>
    <property type="match status" value="1"/>
</dbReference>
<dbReference type="SUPFAM" id="SSF52540">
    <property type="entry name" value="P-loop containing nucleoside triphosphate hydrolases"/>
    <property type="match status" value="1"/>
</dbReference>
<keyword evidence="1" id="KW-0175">Coiled coil</keyword>
<evidence type="ECO:0000259" key="2">
    <source>
        <dbReference type="PROSITE" id="PS50837"/>
    </source>
</evidence>
<accession>A0ABM5KES3</accession>
<dbReference type="PANTHER" id="PTHR46844">
    <property type="entry name" value="SLR5058 PROTEIN"/>
    <property type="match status" value="1"/>
</dbReference>
<dbReference type="RefSeq" id="XP_050508690.1">
    <property type="nucleotide sequence ID" value="XM_050652733.1"/>
</dbReference>
<feature type="domain" description="NACHT" evidence="2">
    <location>
        <begin position="521"/>
        <end position="650"/>
    </location>
</feature>
<dbReference type="InterPro" id="IPR027417">
    <property type="entry name" value="P-loop_NTPase"/>
</dbReference>